<dbReference type="EMBL" id="UHID01000008">
    <property type="protein sequence ID" value="SUP61727.1"/>
    <property type="molecule type" value="Genomic_DNA"/>
</dbReference>
<evidence type="ECO:0000313" key="1">
    <source>
        <dbReference type="EMBL" id="SUP61727.1"/>
    </source>
</evidence>
<organism evidence="1 2">
    <name type="scientific">Streptomyces griseus</name>
    <dbReference type="NCBI Taxonomy" id="1911"/>
    <lineage>
        <taxon>Bacteria</taxon>
        <taxon>Bacillati</taxon>
        <taxon>Actinomycetota</taxon>
        <taxon>Actinomycetes</taxon>
        <taxon>Kitasatosporales</taxon>
        <taxon>Streptomycetaceae</taxon>
        <taxon>Streptomyces</taxon>
    </lineage>
</organism>
<dbReference type="RefSeq" id="WP_010645389.1">
    <property type="nucleotide sequence ID" value="NZ_UHID01000008.1"/>
</dbReference>
<dbReference type="Proteomes" id="UP000254150">
    <property type="component" value="Unassembled WGS sequence"/>
</dbReference>
<accession>A0A380PA59</accession>
<reference evidence="1 2" key="1">
    <citation type="submission" date="2018-06" db="EMBL/GenBank/DDBJ databases">
        <authorList>
            <consortium name="Pathogen Informatics"/>
            <person name="Doyle S."/>
        </authorList>
    </citation>
    <scope>NUCLEOTIDE SEQUENCE [LARGE SCALE GENOMIC DNA]</scope>
    <source>
        <strain evidence="1 2">NCTC7807</strain>
    </source>
</reference>
<name>A0A380PA59_STRGR</name>
<dbReference type="AlphaFoldDB" id="A0A380PA59"/>
<protein>
    <submittedName>
        <fullName evidence="1">Uncharacterized protein</fullName>
    </submittedName>
</protein>
<evidence type="ECO:0000313" key="2">
    <source>
        <dbReference type="Proteomes" id="UP000254150"/>
    </source>
</evidence>
<gene>
    <name evidence="1" type="ORF">NCTC7807_04884</name>
</gene>
<proteinExistence type="predicted"/>
<sequence length="141" mass="15955">MTEIRREYARALLLEMIPEAAEHMAELYGMPAEEAVRTEHPSVDTFDLLGDALAQPVIVPELRAQTPDADLLRRCFDYTELLLTSPSLLLREAAYFQILEALLDESVPYAKAFPYMRSHTRQRALRMLDGYGVERPTGVGS</sequence>